<dbReference type="AlphaFoldDB" id="A0A8T1CEN2"/>
<keyword evidence="1" id="KW-0812">Transmembrane</keyword>
<dbReference type="Proteomes" id="UP000760860">
    <property type="component" value="Unassembled WGS sequence"/>
</dbReference>
<name>A0A8T1CEN2_9STRA</name>
<gene>
    <name evidence="2" type="ORF">PC117_g16354</name>
    <name evidence="3" type="ORF">PC129_g14314</name>
</gene>
<feature type="transmembrane region" description="Helical" evidence="1">
    <location>
        <begin position="150"/>
        <end position="171"/>
    </location>
</feature>
<protein>
    <submittedName>
        <fullName evidence="2">Uncharacterized protein</fullName>
    </submittedName>
</protein>
<organism evidence="2 4">
    <name type="scientific">Phytophthora cactorum</name>
    <dbReference type="NCBI Taxonomy" id="29920"/>
    <lineage>
        <taxon>Eukaryota</taxon>
        <taxon>Sar</taxon>
        <taxon>Stramenopiles</taxon>
        <taxon>Oomycota</taxon>
        <taxon>Peronosporomycetes</taxon>
        <taxon>Peronosporales</taxon>
        <taxon>Peronosporaceae</taxon>
        <taxon>Phytophthora</taxon>
    </lineage>
</organism>
<feature type="transmembrane region" description="Helical" evidence="1">
    <location>
        <begin position="120"/>
        <end position="138"/>
    </location>
</feature>
<feature type="transmembrane region" description="Helical" evidence="1">
    <location>
        <begin position="177"/>
        <end position="199"/>
    </location>
</feature>
<accession>A0A8T1CEN2</accession>
<feature type="transmembrane region" description="Helical" evidence="1">
    <location>
        <begin position="412"/>
        <end position="430"/>
    </location>
</feature>
<dbReference type="Proteomes" id="UP000736787">
    <property type="component" value="Unassembled WGS sequence"/>
</dbReference>
<keyword evidence="1" id="KW-1133">Transmembrane helix</keyword>
<sequence length="481" mass="53571">MLTEALGVVCQMRAVIDPGTISIFGSVAISLGTAACSVLTLVLLAVLWKFPVPFGYVLDINPFVIFFSIFTVLVVGPRVLIRSPMLRKQFRSQFIIIVNQGVVAICYPIFSAVFNRLSGIQQTAFIFVMPMIKFFTKLNIANAAKSYHEYVGPVVVFSVDLFNVYYVAISMQSSKSIATTLIIMATDSFHVILALRAIFHRSNSIHVTGSSVENAQYFLRELPGVLQKASHEETAKFSRRIRLYAPFPLPLSNRSKEFMNELAKSGRFANDTITNRRCSAKAAKRNSGIEPVRSAPSKESTRMFSALKEHQIIPTTPAALWQSKELSLGPSAPSSRGIAELNKDNVSEKDVLEGLQTLFHSEYVLLAEYIEFMVPMLYSLYLSVLFHLPVAAYYPHSASMTVDKLHGTVTNILVYAVIEFVSFGALLVLLRRKFGFSPLYQLAFVLETQASALQGHLFVWTITILHLTLAHYGVDFNIRAL</sequence>
<dbReference type="EMBL" id="RCMV01000610">
    <property type="protein sequence ID" value="KAG3214779.1"/>
    <property type="molecule type" value="Genomic_DNA"/>
</dbReference>
<feature type="transmembrane region" description="Helical" evidence="1">
    <location>
        <begin position="372"/>
        <end position="392"/>
    </location>
</feature>
<feature type="transmembrane region" description="Helical" evidence="1">
    <location>
        <begin position="60"/>
        <end position="81"/>
    </location>
</feature>
<feature type="transmembrane region" description="Helical" evidence="1">
    <location>
        <begin position="21"/>
        <end position="48"/>
    </location>
</feature>
<keyword evidence="1" id="KW-0472">Membrane</keyword>
<feature type="transmembrane region" description="Helical" evidence="1">
    <location>
        <begin position="93"/>
        <end position="114"/>
    </location>
</feature>
<dbReference type="EMBL" id="RCMK01000577">
    <property type="protein sequence ID" value="KAG2921027.1"/>
    <property type="molecule type" value="Genomic_DNA"/>
</dbReference>
<proteinExistence type="predicted"/>
<reference evidence="2" key="1">
    <citation type="submission" date="2018-10" db="EMBL/GenBank/DDBJ databases">
        <title>Effector identification in a new, highly contiguous assembly of the strawberry crown rot pathogen Phytophthora cactorum.</title>
        <authorList>
            <person name="Armitage A.D."/>
            <person name="Nellist C.F."/>
            <person name="Bates H."/>
            <person name="Vickerstaff R.J."/>
            <person name="Harrison R.J."/>
        </authorList>
    </citation>
    <scope>NUCLEOTIDE SEQUENCE</scope>
    <source>
        <strain evidence="2">4040</strain>
        <strain evidence="3">P421</strain>
    </source>
</reference>
<evidence type="ECO:0000256" key="1">
    <source>
        <dbReference type="SAM" id="Phobius"/>
    </source>
</evidence>
<evidence type="ECO:0000313" key="3">
    <source>
        <dbReference type="EMBL" id="KAG3214779.1"/>
    </source>
</evidence>
<dbReference type="VEuPathDB" id="FungiDB:PC110_g12243"/>
<evidence type="ECO:0000313" key="4">
    <source>
        <dbReference type="Proteomes" id="UP000736787"/>
    </source>
</evidence>
<comment type="caution">
    <text evidence="2">The sequence shown here is derived from an EMBL/GenBank/DDBJ whole genome shotgun (WGS) entry which is preliminary data.</text>
</comment>
<evidence type="ECO:0000313" key="2">
    <source>
        <dbReference type="EMBL" id="KAG2921027.1"/>
    </source>
</evidence>